<keyword evidence="2 3" id="KW-0092">Biotin</keyword>
<feature type="domain" description="BPL/LPL catalytic" evidence="4">
    <location>
        <begin position="74"/>
        <end position="265"/>
    </location>
</feature>
<dbReference type="SUPFAM" id="SSF55681">
    <property type="entry name" value="Class II aaRS and biotin synthetases"/>
    <property type="match status" value="1"/>
</dbReference>
<keyword evidence="3" id="KW-0547">Nucleotide-binding</keyword>
<dbReference type="HAMAP" id="MF_00978">
    <property type="entry name" value="Bifunct_BirA"/>
    <property type="match status" value="1"/>
</dbReference>
<keyword evidence="3" id="KW-0804">Transcription</keyword>
<dbReference type="InterPro" id="IPR036388">
    <property type="entry name" value="WH-like_DNA-bd_sf"/>
</dbReference>
<organism evidence="5 6">
    <name type="scientific">Sporolactobacillus putidus</name>
    <dbReference type="NCBI Taxonomy" id="492735"/>
    <lineage>
        <taxon>Bacteria</taxon>
        <taxon>Bacillati</taxon>
        <taxon>Bacillota</taxon>
        <taxon>Bacilli</taxon>
        <taxon>Bacillales</taxon>
        <taxon>Sporolactobacillaceae</taxon>
        <taxon>Sporolactobacillus</taxon>
    </lineage>
</organism>
<dbReference type="PANTHER" id="PTHR12835">
    <property type="entry name" value="BIOTIN PROTEIN LIGASE"/>
    <property type="match status" value="1"/>
</dbReference>
<evidence type="ECO:0000313" key="5">
    <source>
        <dbReference type="EMBL" id="GGL47972.1"/>
    </source>
</evidence>
<dbReference type="RefSeq" id="WP_229727480.1">
    <property type="nucleotide sequence ID" value="NZ_BMOK01000003.1"/>
</dbReference>
<dbReference type="EC" id="6.3.4.15" evidence="3"/>
<comment type="function">
    <text evidence="3">Acts both as a biotin--[acetyl-CoA-carboxylase] ligase and a repressor.</text>
</comment>
<dbReference type="InterPro" id="IPR045864">
    <property type="entry name" value="aa-tRNA-synth_II/BPL/LPL"/>
</dbReference>
<dbReference type="Pfam" id="PF08279">
    <property type="entry name" value="HTH_11"/>
    <property type="match status" value="1"/>
</dbReference>
<reference evidence="5" key="2">
    <citation type="submission" date="2020-09" db="EMBL/GenBank/DDBJ databases">
        <authorList>
            <person name="Sun Q."/>
            <person name="Ohkuma M."/>
        </authorList>
    </citation>
    <scope>NUCLEOTIDE SEQUENCE</scope>
    <source>
        <strain evidence="5">JCM 15325</strain>
    </source>
</reference>
<dbReference type="InterPro" id="IPR004143">
    <property type="entry name" value="BPL_LPL_catalytic"/>
</dbReference>
<dbReference type="GO" id="GO:0006355">
    <property type="term" value="P:regulation of DNA-templated transcription"/>
    <property type="evidence" value="ECO:0007669"/>
    <property type="project" value="UniProtKB-UniRule"/>
</dbReference>
<dbReference type="PROSITE" id="PS51733">
    <property type="entry name" value="BPL_LPL_CATALYTIC"/>
    <property type="match status" value="1"/>
</dbReference>
<evidence type="ECO:0000259" key="4">
    <source>
        <dbReference type="PROSITE" id="PS51733"/>
    </source>
</evidence>
<dbReference type="SUPFAM" id="SSF46785">
    <property type="entry name" value="Winged helix' DNA-binding domain"/>
    <property type="match status" value="1"/>
</dbReference>
<reference evidence="5" key="1">
    <citation type="journal article" date="2014" name="Int. J. Syst. Evol. Microbiol.">
        <title>Complete genome sequence of Corynebacterium casei LMG S-19264T (=DSM 44701T), isolated from a smear-ripened cheese.</title>
        <authorList>
            <consortium name="US DOE Joint Genome Institute (JGI-PGF)"/>
            <person name="Walter F."/>
            <person name="Albersmeier A."/>
            <person name="Kalinowski J."/>
            <person name="Ruckert C."/>
        </authorList>
    </citation>
    <scope>NUCLEOTIDE SEQUENCE</scope>
    <source>
        <strain evidence="5">JCM 15325</strain>
    </source>
</reference>
<dbReference type="Pfam" id="PF02237">
    <property type="entry name" value="BPL_C"/>
    <property type="match status" value="1"/>
</dbReference>
<protein>
    <recommendedName>
        <fullName evidence="3">Bifunctional ligase/repressor BirA</fullName>
    </recommendedName>
    <alternativeName>
        <fullName evidence="3">Biotin--[acetyl-CoA-carboxylase] ligase</fullName>
        <ecNumber evidence="3">6.3.4.15</ecNumber>
    </alternativeName>
    <alternativeName>
        <fullName evidence="3">Biotin--protein ligase</fullName>
    </alternativeName>
    <alternativeName>
        <fullName evidence="3">Biotin-[acetyl-CoA carboxylase] synthetase</fullName>
    </alternativeName>
</protein>
<comment type="caution">
    <text evidence="3">Lacks conserved residue(s) required for the propagation of feature annotation.</text>
</comment>
<comment type="catalytic activity">
    <reaction evidence="3">
        <text>biotin + L-lysyl-[protein] + ATP = N(6)-biotinyl-L-lysyl-[protein] + AMP + diphosphate + H(+)</text>
        <dbReference type="Rhea" id="RHEA:11756"/>
        <dbReference type="Rhea" id="RHEA-COMP:9752"/>
        <dbReference type="Rhea" id="RHEA-COMP:10505"/>
        <dbReference type="ChEBI" id="CHEBI:15378"/>
        <dbReference type="ChEBI" id="CHEBI:29969"/>
        <dbReference type="ChEBI" id="CHEBI:30616"/>
        <dbReference type="ChEBI" id="CHEBI:33019"/>
        <dbReference type="ChEBI" id="CHEBI:57586"/>
        <dbReference type="ChEBI" id="CHEBI:83144"/>
        <dbReference type="ChEBI" id="CHEBI:456215"/>
        <dbReference type="EC" id="6.3.4.15"/>
    </reaction>
</comment>
<name>A0A917VZ83_9BACL</name>
<evidence type="ECO:0000313" key="6">
    <source>
        <dbReference type="Proteomes" id="UP000654670"/>
    </source>
</evidence>
<dbReference type="InterPro" id="IPR036390">
    <property type="entry name" value="WH_DNA-bd_sf"/>
</dbReference>
<dbReference type="AlphaFoldDB" id="A0A917VZ83"/>
<dbReference type="CDD" id="cd16442">
    <property type="entry name" value="BPL"/>
    <property type="match status" value="1"/>
</dbReference>
<evidence type="ECO:0000256" key="2">
    <source>
        <dbReference type="ARBA" id="ARBA00023267"/>
    </source>
</evidence>
<keyword evidence="6" id="KW-1185">Reference proteome</keyword>
<dbReference type="InterPro" id="IPR030855">
    <property type="entry name" value="Bifunct_BirA"/>
</dbReference>
<gene>
    <name evidence="3 5" type="primary">birA</name>
    <name evidence="5" type="ORF">GCM10007968_10250</name>
</gene>
<dbReference type="GO" id="GO:0009249">
    <property type="term" value="P:protein lipoylation"/>
    <property type="evidence" value="ECO:0007669"/>
    <property type="project" value="UniProtKB-ARBA"/>
</dbReference>
<keyword evidence="1 3" id="KW-0436">Ligase</keyword>
<dbReference type="GO" id="GO:0005737">
    <property type="term" value="C:cytoplasm"/>
    <property type="evidence" value="ECO:0007669"/>
    <property type="project" value="TreeGrafter"/>
</dbReference>
<keyword evidence="3" id="KW-0805">Transcription regulation</keyword>
<comment type="similarity">
    <text evidence="3">Belongs to the biotin--protein ligase family.</text>
</comment>
<feature type="binding site" evidence="3">
    <location>
        <position position="121"/>
    </location>
    <ligand>
        <name>biotin</name>
        <dbReference type="ChEBI" id="CHEBI:57586"/>
    </ligand>
</feature>
<proteinExistence type="inferred from homology"/>
<dbReference type="Gene3D" id="1.10.10.10">
    <property type="entry name" value="Winged helix-like DNA-binding domain superfamily/Winged helix DNA-binding domain"/>
    <property type="match status" value="1"/>
</dbReference>
<dbReference type="InterPro" id="IPR004408">
    <property type="entry name" value="Biotin_CoA_COase_ligase"/>
</dbReference>
<dbReference type="EMBL" id="BMOK01000003">
    <property type="protein sequence ID" value="GGL47972.1"/>
    <property type="molecule type" value="Genomic_DNA"/>
</dbReference>
<dbReference type="Pfam" id="PF03099">
    <property type="entry name" value="BPL_LplA_LipB"/>
    <property type="match status" value="1"/>
</dbReference>
<dbReference type="GO" id="GO:0004077">
    <property type="term" value="F:biotin--[biotin carboxyl-carrier protein] ligase activity"/>
    <property type="evidence" value="ECO:0007669"/>
    <property type="project" value="UniProtKB-UniRule"/>
</dbReference>
<feature type="binding site" evidence="3">
    <location>
        <begin position="125"/>
        <end position="127"/>
    </location>
    <ligand>
        <name>biotin</name>
        <dbReference type="ChEBI" id="CHEBI:57586"/>
    </ligand>
</feature>
<comment type="caution">
    <text evidence="5">The sequence shown here is derived from an EMBL/GenBank/DDBJ whole genome shotgun (WGS) entry which is preliminary data.</text>
</comment>
<dbReference type="GO" id="GO:0016740">
    <property type="term" value="F:transferase activity"/>
    <property type="evidence" value="ECO:0007669"/>
    <property type="project" value="UniProtKB-ARBA"/>
</dbReference>
<dbReference type="GO" id="GO:0003677">
    <property type="term" value="F:DNA binding"/>
    <property type="evidence" value="ECO:0007669"/>
    <property type="project" value="UniProtKB-UniRule"/>
</dbReference>
<dbReference type="PANTHER" id="PTHR12835:SF5">
    <property type="entry name" value="BIOTIN--PROTEIN LIGASE"/>
    <property type="match status" value="1"/>
</dbReference>
<dbReference type="GO" id="GO:0005524">
    <property type="term" value="F:ATP binding"/>
    <property type="evidence" value="ECO:0007669"/>
    <property type="project" value="UniProtKB-UniRule"/>
</dbReference>
<dbReference type="Gene3D" id="3.30.930.10">
    <property type="entry name" value="Bira Bifunctional Protein, Domain 2"/>
    <property type="match status" value="1"/>
</dbReference>
<feature type="DNA-binding region" description="H-T-H motif" evidence="3">
    <location>
        <begin position="26"/>
        <end position="45"/>
    </location>
</feature>
<keyword evidence="3" id="KW-0238">DNA-binding</keyword>
<feature type="binding site" evidence="3">
    <location>
        <position position="192"/>
    </location>
    <ligand>
        <name>biotin</name>
        <dbReference type="ChEBI" id="CHEBI:57586"/>
    </ligand>
</feature>
<keyword evidence="3" id="KW-0067">ATP-binding</keyword>
<evidence type="ECO:0000256" key="1">
    <source>
        <dbReference type="ARBA" id="ARBA00022598"/>
    </source>
</evidence>
<dbReference type="InterPro" id="IPR013196">
    <property type="entry name" value="HTH_11"/>
</dbReference>
<keyword evidence="3" id="KW-0678">Repressor</keyword>
<accession>A0A917VZ83</accession>
<dbReference type="Proteomes" id="UP000654670">
    <property type="component" value="Unassembled WGS sequence"/>
</dbReference>
<sequence length="330" mass="35955">MVQSMAKTKKAVLKMLYENQDRFLSGQKISESIGCSRTAVWKHIKELENDGYRIQAIQKSGYKLVAAPEGLNEAALSAGLKTETIGRSICFFETIGSTQKEALALADEGAADGTVVITNEQSAGRGRLGHTWQSSRGTNIAMSLILRPDLPIDRTPQLTLVTAVAAVEVIEEQTGVSCGIKWPNDIIYEGRKLVGILTELQAEATFVKAVVIGIGINVNTDPSALPGDVRRQAASLKAITGKSYDLVAFVQAFLQKFEELYRLFLREGFSAIKPKWEKRAISLGKKIKVRQPGGTTIEGVALGINDEGVLLLEDADKEITRVYSADIEWS</sequence>
<evidence type="ECO:0000256" key="3">
    <source>
        <dbReference type="HAMAP-Rule" id="MF_00978"/>
    </source>
</evidence>
<dbReference type="NCBIfam" id="TIGR00121">
    <property type="entry name" value="birA_ligase"/>
    <property type="match status" value="1"/>
</dbReference>
<dbReference type="InterPro" id="IPR003142">
    <property type="entry name" value="BPL_C"/>
</dbReference>
<dbReference type="Gene3D" id="2.30.30.100">
    <property type="match status" value="1"/>
</dbReference>